<dbReference type="PANTHER" id="PTHR28474:SF1">
    <property type="entry name" value="TRANSMEMBRANE PROTEIN 72"/>
    <property type="match status" value="1"/>
</dbReference>
<dbReference type="PANTHER" id="PTHR28474">
    <property type="entry name" value="TRANSMEMBRANE PROTEIN 72"/>
    <property type="match status" value="1"/>
</dbReference>
<evidence type="ECO:0000313" key="2">
    <source>
        <dbReference type="EMBL" id="JAG14991.1"/>
    </source>
</evidence>
<gene>
    <name evidence="4" type="primary">TMEM72_1</name>
    <name evidence="3" type="synonym">TMEM72_2</name>
    <name evidence="2" type="synonym">TMEM72_5</name>
    <name evidence="3" type="ORF">CM83_49621</name>
    <name evidence="4" type="ORF">CM83_49622</name>
    <name evidence="2" type="ORF">CM83_49624</name>
    <name evidence="7" type="ORF">g.53837</name>
    <name evidence="6" type="ORF">g.53838</name>
</gene>
<proteinExistence type="predicted"/>
<dbReference type="InterPro" id="IPR032055">
    <property type="entry name" value="TMEM72"/>
</dbReference>
<evidence type="ECO:0000313" key="5">
    <source>
        <dbReference type="EMBL" id="JAG54193.1"/>
    </source>
</evidence>
<sequence>MFRSAVYGVCEEQMAYREDASFLCEFLIPFIRFWGVFTSVVMCGVGVDIAVHNHGIGYFYVLCSGIVFFLEVAWIITLFIQICSRNEFGPCMNCWTNVLWLRLWRKSVLYSIFASILFLRPHRLWLSIVAGLQLLVLAGLYLLLTYRANQQSKVIPSPRLLNNSNSPSQEDNFDKYDDITDVLDDGLPAPLLNDNLSELDQDTILEM</sequence>
<dbReference type="EMBL" id="GDHC01010253">
    <property type="protein sequence ID" value="JAQ08376.1"/>
    <property type="molecule type" value="Transcribed_RNA"/>
</dbReference>
<dbReference type="AlphaFoldDB" id="A0A0A9X5R3"/>
<feature type="transmembrane region" description="Helical" evidence="1">
    <location>
        <begin position="103"/>
        <end position="119"/>
    </location>
</feature>
<dbReference type="EMBL" id="GBHO01028609">
    <property type="protein sequence ID" value="JAG14995.1"/>
    <property type="molecule type" value="Transcribed_RNA"/>
</dbReference>
<feature type="transmembrane region" description="Helical" evidence="1">
    <location>
        <begin position="125"/>
        <end position="144"/>
    </location>
</feature>
<reference evidence="4" key="1">
    <citation type="journal article" date="2014" name="PLoS ONE">
        <title>Transcriptome-Based Identification of ABC Transporters in the Western Tarnished Plant Bug Lygus hesperus.</title>
        <authorList>
            <person name="Hull J.J."/>
            <person name="Chaney K."/>
            <person name="Geib S.M."/>
            <person name="Fabrick J.A."/>
            <person name="Brent C.S."/>
            <person name="Walsh D."/>
            <person name="Lavine L.C."/>
        </authorList>
    </citation>
    <scope>NUCLEOTIDE SEQUENCE</scope>
</reference>
<evidence type="ECO:0000313" key="6">
    <source>
        <dbReference type="EMBL" id="JAP98547.1"/>
    </source>
</evidence>
<organism evidence="4">
    <name type="scientific">Lygus hesperus</name>
    <name type="common">Western plant bug</name>
    <dbReference type="NCBI Taxonomy" id="30085"/>
    <lineage>
        <taxon>Eukaryota</taxon>
        <taxon>Metazoa</taxon>
        <taxon>Ecdysozoa</taxon>
        <taxon>Arthropoda</taxon>
        <taxon>Hexapoda</taxon>
        <taxon>Insecta</taxon>
        <taxon>Pterygota</taxon>
        <taxon>Neoptera</taxon>
        <taxon>Paraneoptera</taxon>
        <taxon>Hemiptera</taxon>
        <taxon>Heteroptera</taxon>
        <taxon>Panheteroptera</taxon>
        <taxon>Cimicomorpha</taxon>
        <taxon>Miridae</taxon>
        <taxon>Mirini</taxon>
        <taxon>Lygus</taxon>
    </lineage>
</organism>
<reference evidence="4" key="2">
    <citation type="submission" date="2014-07" db="EMBL/GenBank/DDBJ databases">
        <authorList>
            <person name="Hull J."/>
        </authorList>
    </citation>
    <scope>NUCLEOTIDE SEQUENCE</scope>
</reference>
<reference evidence="5" key="3">
    <citation type="submission" date="2014-09" db="EMBL/GenBank/DDBJ databases">
        <authorList>
            <person name="Magalhaes I.L.F."/>
            <person name="Oliveira U."/>
            <person name="Santos F.R."/>
            <person name="Vidigal T.H.D.A."/>
            <person name="Brescovit A.D."/>
            <person name="Santos A.J."/>
        </authorList>
    </citation>
    <scope>NUCLEOTIDE SEQUENCE</scope>
</reference>
<evidence type="ECO:0000256" key="1">
    <source>
        <dbReference type="SAM" id="Phobius"/>
    </source>
</evidence>
<dbReference type="EMBL" id="GDHC01020081">
    <property type="protein sequence ID" value="JAP98547.1"/>
    <property type="molecule type" value="Transcribed_RNA"/>
</dbReference>
<name>A0A0A9X5R3_LYGHE</name>
<feature type="transmembrane region" description="Helical" evidence="1">
    <location>
        <begin position="57"/>
        <end position="82"/>
    </location>
</feature>
<keyword evidence="1" id="KW-1133">Transmembrane helix</keyword>
<keyword evidence="1" id="KW-0472">Membrane</keyword>
<evidence type="ECO:0000313" key="7">
    <source>
        <dbReference type="EMBL" id="JAQ08376.1"/>
    </source>
</evidence>
<dbReference type="EMBL" id="GBHO01028613">
    <property type="protein sequence ID" value="JAG14991.1"/>
    <property type="molecule type" value="Transcribed_RNA"/>
</dbReference>
<dbReference type="EMBL" id="GBHO01028608">
    <property type="protein sequence ID" value="JAG14996.1"/>
    <property type="molecule type" value="Transcribed_RNA"/>
</dbReference>
<dbReference type="EMBL" id="GBRD01011631">
    <property type="protein sequence ID" value="JAG54193.1"/>
    <property type="molecule type" value="Transcribed_RNA"/>
</dbReference>
<dbReference type="Pfam" id="PF16054">
    <property type="entry name" value="TMEM72"/>
    <property type="match status" value="1"/>
</dbReference>
<evidence type="ECO:0000313" key="4">
    <source>
        <dbReference type="EMBL" id="JAG14996.1"/>
    </source>
</evidence>
<keyword evidence="1 4" id="KW-0812">Transmembrane</keyword>
<evidence type="ECO:0000313" key="3">
    <source>
        <dbReference type="EMBL" id="JAG14995.1"/>
    </source>
</evidence>
<accession>A0A0A9X5R3</accession>
<protein>
    <submittedName>
        <fullName evidence="4">Transmembrane protein 72</fullName>
    </submittedName>
</protein>
<feature type="transmembrane region" description="Helical" evidence="1">
    <location>
        <begin position="31"/>
        <end position="51"/>
    </location>
</feature>
<reference evidence="6" key="4">
    <citation type="journal article" date="2016" name="Gigascience">
        <title>De novo construction of an expanded transcriptome assembly for the western tarnished plant bug, Lygus hesperus.</title>
        <authorList>
            <person name="Tassone E.E."/>
            <person name="Geib S.M."/>
            <person name="Hall B."/>
            <person name="Fabrick J.A."/>
            <person name="Brent C.S."/>
            <person name="Hull J.J."/>
        </authorList>
    </citation>
    <scope>NUCLEOTIDE SEQUENCE</scope>
</reference>